<keyword evidence="6 11" id="KW-0256">Endoplasmic reticulum</keyword>
<evidence type="ECO:0000256" key="9">
    <source>
        <dbReference type="ARBA" id="ARBA00023315"/>
    </source>
</evidence>
<name>A0A2T3AVJ2_AMORE</name>
<comment type="function">
    <text evidence="10">Sterol O-acyltransferase that catalyzes the formation of stery esters.</text>
</comment>
<dbReference type="PIRSF" id="PIRSF000439">
    <property type="entry name" value="Oat_ACAT_DAG_ARE"/>
    <property type="match status" value="1"/>
</dbReference>
<evidence type="ECO:0000256" key="3">
    <source>
        <dbReference type="ARBA" id="ARBA00009010"/>
    </source>
</evidence>
<dbReference type="Proteomes" id="UP000241818">
    <property type="component" value="Unassembled WGS sequence"/>
</dbReference>
<keyword evidence="9 11" id="KW-0012">Acyltransferase</keyword>
<dbReference type="AlphaFoldDB" id="A0A2T3AVJ2"/>
<feature type="compositionally biased region" description="Polar residues" evidence="13">
    <location>
        <begin position="29"/>
        <end position="38"/>
    </location>
</feature>
<dbReference type="EMBL" id="KZ679015">
    <property type="protein sequence ID" value="PSS12685.1"/>
    <property type="molecule type" value="Genomic_DNA"/>
</dbReference>
<protein>
    <recommendedName>
        <fullName evidence="11">O-acyltransferase</fullName>
    </recommendedName>
</protein>
<dbReference type="Pfam" id="PF03062">
    <property type="entry name" value="MBOAT"/>
    <property type="match status" value="1"/>
</dbReference>
<keyword evidence="4 11" id="KW-0808">Transferase</keyword>
<feature type="active site" evidence="12">
    <location>
        <position position="433"/>
    </location>
</feature>
<evidence type="ECO:0000256" key="4">
    <source>
        <dbReference type="ARBA" id="ARBA00022679"/>
    </source>
</evidence>
<keyword evidence="7 14" id="KW-1133">Transmembrane helix</keyword>
<evidence type="ECO:0000256" key="14">
    <source>
        <dbReference type="SAM" id="Phobius"/>
    </source>
</evidence>
<dbReference type="InterPro" id="IPR014371">
    <property type="entry name" value="Oat_ACAT_DAG_ARE"/>
</dbReference>
<dbReference type="PANTHER" id="PTHR10408">
    <property type="entry name" value="STEROL O-ACYLTRANSFERASE"/>
    <property type="match status" value="1"/>
</dbReference>
<evidence type="ECO:0000313" key="16">
    <source>
        <dbReference type="Proteomes" id="UP000241818"/>
    </source>
</evidence>
<evidence type="ECO:0000256" key="5">
    <source>
        <dbReference type="ARBA" id="ARBA00022692"/>
    </source>
</evidence>
<evidence type="ECO:0000256" key="12">
    <source>
        <dbReference type="PIRSR" id="PIRSR000439-1"/>
    </source>
</evidence>
<evidence type="ECO:0000256" key="6">
    <source>
        <dbReference type="ARBA" id="ARBA00022824"/>
    </source>
</evidence>
<keyword evidence="16" id="KW-1185">Reference proteome</keyword>
<dbReference type="GeneID" id="36571009"/>
<accession>A0A2T3AVJ2</accession>
<sequence length="515" mass="58320">MAPTTDTATVTSRESPAEAPTKRPGHSHVNLNGPSTVQPLEPVRPRARRKYKHIAAVHSKHKTSCLSHDSEAAPSFLGFRNLMVIVLIAGNLRLMIENYKKYGVLICIRCHDYRRMDVRLGAALYFIIPCHLFVAYVIELAAAQQARASIQGTGKKRDGTATPGGSYVPTDQELKKFQSTWKLIAWIHGINATLCLLITSLIVYFFIHHPLIGTLTEVHAVIVWLKTASYALANRDLRHAYLHPSRREEDAVPEIYSKCPYPENITLRNLTYFWWAPTLVYQPVYPRTTKIRWVFVFKRVAEVFGLSVFMWVASAQYAAPVLRNSMDKLASLDLSSILERLMKLSTISLVIWLAGFFALFQSFLNALAEVMKFGDREFYSDWWNSPSVGVYWRTWNIPVYQFMKRHIFSPLVGRGWSSGHSSILVFLLSGILHELVVGVPTHNIIGVAFMGMMAQLPLIVFTAPLEKMKGINGRIIGNCIFWVSFTLIGQPLAILLYFFAWQAKYGTVSKQLIKP</sequence>
<dbReference type="InParanoid" id="A0A2T3AVJ2"/>
<evidence type="ECO:0000313" key="15">
    <source>
        <dbReference type="EMBL" id="PSS12685.1"/>
    </source>
</evidence>
<reference evidence="15 16" key="1">
    <citation type="journal article" date="2018" name="New Phytol.">
        <title>Comparative genomics and transcriptomics depict ericoid mycorrhizal fungi as versatile saprotrophs and plant mutualists.</title>
        <authorList>
            <person name="Martino E."/>
            <person name="Morin E."/>
            <person name="Grelet G.A."/>
            <person name="Kuo A."/>
            <person name="Kohler A."/>
            <person name="Daghino S."/>
            <person name="Barry K.W."/>
            <person name="Cichocki N."/>
            <person name="Clum A."/>
            <person name="Dockter R.B."/>
            <person name="Hainaut M."/>
            <person name="Kuo R.C."/>
            <person name="LaButti K."/>
            <person name="Lindahl B.D."/>
            <person name="Lindquist E.A."/>
            <person name="Lipzen A."/>
            <person name="Khouja H.R."/>
            <person name="Magnuson J."/>
            <person name="Murat C."/>
            <person name="Ohm R.A."/>
            <person name="Singer S.W."/>
            <person name="Spatafora J.W."/>
            <person name="Wang M."/>
            <person name="Veneault-Fourrey C."/>
            <person name="Henrissat B."/>
            <person name="Grigoriev I.V."/>
            <person name="Martin F.M."/>
            <person name="Perotto S."/>
        </authorList>
    </citation>
    <scope>NUCLEOTIDE SEQUENCE [LARGE SCALE GENOMIC DNA]</scope>
    <source>
        <strain evidence="15 16">ATCC 22711</strain>
    </source>
</reference>
<feature type="region of interest" description="Disordered" evidence="13">
    <location>
        <begin position="1"/>
        <end position="40"/>
    </location>
</feature>
<evidence type="ECO:0000256" key="8">
    <source>
        <dbReference type="ARBA" id="ARBA00023136"/>
    </source>
</evidence>
<evidence type="ECO:0000256" key="2">
    <source>
        <dbReference type="ARBA" id="ARBA00005189"/>
    </source>
</evidence>
<dbReference type="RefSeq" id="XP_024718683.1">
    <property type="nucleotide sequence ID" value="XM_024862928.1"/>
</dbReference>
<dbReference type="GO" id="GO:0005789">
    <property type="term" value="C:endoplasmic reticulum membrane"/>
    <property type="evidence" value="ECO:0007669"/>
    <property type="project" value="UniProtKB-SubCell"/>
</dbReference>
<dbReference type="GO" id="GO:0019432">
    <property type="term" value="P:triglyceride biosynthetic process"/>
    <property type="evidence" value="ECO:0007669"/>
    <property type="project" value="TreeGrafter"/>
</dbReference>
<feature type="transmembrane region" description="Helical" evidence="14">
    <location>
        <begin position="349"/>
        <end position="368"/>
    </location>
</feature>
<comment type="similarity">
    <text evidence="3 11">Belongs to the membrane-bound acyltransferase family. Sterol o-acyltransferase subfamily.</text>
</comment>
<feature type="transmembrane region" description="Helical" evidence="14">
    <location>
        <begin position="117"/>
        <end position="138"/>
    </location>
</feature>
<feature type="transmembrane region" description="Helical" evidence="14">
    <location>
        <begin position="300"/>
        <end position="319"/>
    </location>
</feature>
<gene>
    <name evidence="15" type="ORF">M430DRAFT_145141</name>
</gene>
<organism evidence="15 16">
    <name type="scientific">Amorphotheca resinae ATCC 22711</name>
    <dbReference type="NCBI Taxonomy" id="857342"/>
    <lineage>
        <taxon>Eukaryota</taxon>
        <taxon>Fungi</taxon>
        <taxon>Dikarya</taxon>
        <taxon>Ascomycota</taxon>
        <taxon>Pezizomycotina</taxon>
        <taxon>Leotiomycetes</taxon>
        <taxon>Helotiales</taxon>
        <taxon>Amorphothecaceae</taxon>
        <taxon>Amorphotheca</taxon>
    </lineage>
</organism>
<feature type="transmembrane region" description="Helical" evidence="14">
    <location>
        <begin position="411"/>
        <end position="432"/>
    </location>
</feature>
<evidence type="ECO:0000256" key="7">
    <source>
        <dbReference type="ARBA" id="ARBA00022989"/>
    </source>
</evidence>
<feature type="compositionally biased region" description="Polar residues" evidence="13">
    <location>
        <begin position="1"/>
        <end position="14"/>
    </location>
</feature>
<comment type="pathway">
    <text evidence="2">Lipid metabolism.</text>
</comment>
<dbReference type="STRING" id="857342.A0A2T3AVJ2"/>
<dbReference type="InterPro" id="IPR004299">
    <property type="entry name" value="MBOAT_fam"/>
</dbReference>
<evidence type="ECO:0000256" key="10">
    <source>
        <dbReference type="ARBA" id="ARBA00023568"/>
    </source>
</evidence>
<feature type="transmembrane region" description="Helical" evidence="14">
    <location>
        <begin position="444"/>
        <end position="463"/>
    </location>
</feature>
<dbReference type="GO" id="GO:0004144">
    <property type="term" value="F:diacylglycerol O-acyltransferase activity"/>
    <property type="evidence" value="ECO:0007669"/>
    <property type="project" value="TreeGrafter"/>
</dbReference>
<evidence type="ECO:0000256" key="1">
    <source>
        <dbReference type="ARBA" id="ARBA00004477"/>
    </source>
</evidence>
<dbReference type="OrthoDB" id="10039049at2759"/>
<comment type="subcellular location">
    <subcellularLocation>
        <location evidence="1 11">Endoplasmic reticulum membrane</location>
        <topology evidence="1 11">Multi-pass membrane protein</topology>
    </subcellularLocation>
</comment>
<feature type="transmembrane region" description="Helical" evidence="14">
    <location>
        <begin position="475"/>
        <end position="500"/>
    </location>
</feature>
<evidence type="ECO:0000256" key="11">
    <source>
        <dbReference type="PIRNR" id="PIRNR000439"/>
    </source>
</evidence>
<evidence type="ECO:0000256" key="13">
    <source>
        <dbReference type="SAM" id="MobiDB-lite"/>
    </source>
</evidence>
<feature type="transmembrane region" description="Helical" evidence="14">
    <location>
        <begin position="183"/>
        <end position="207"/>
    </location>
</feature>
<keyword evidence="8 11" id="KW-0472">Membrane</keyword>
<proteinExistence type="inferred from homology"/>
<dbReference type="PANTHER" id="PTHR10408:SF7">
    <property type="entry name" value="DIACYLGLYCEROL O-ACYLTRANSFERASE 1"/>
    <property type="match status" value="1"/>
</dbReference>
<keyword evidence="5 14" id="KW-0812">Transmembrane</keyword>